<evidence type="ECO:0000256" key="2">
    <source>
        <dbReference type="ARBA" id="ARBA00022448"/>
    </source>
</evidence>
<dbReference type="InterPro" id="IPR050597">
    <property type="entry name" value="Cytochrome_c_Oxidase_Subunit"/>
</dbReference>
<dbReference type="OrthoDB" id="9773456at2"/>
<keyword evidence="3 8" id="KW-0349">Heme</keyword>
<dbReference type="GO" id="GO:0009055">
    <property type="term" value="F:electron transfer activity"/>
    <property type="evidence" value="ECO:0007669"/>
    <property type="project" value="InterPro"/>
</dbReference>
<keyword evidence="4 9" id="KW-0479">Metal-binding</keyword>
<dbReference type="EMBL" id="PIPV01000015">
    <property type="protein sequence ID" value="RUO50433.1"/>
    <property type="molecule type" value="Genomic_DNA"/>
</dbReference>
<dbReference type="PROSITE" id="PS51007">
    <property type="entry name" value="CYTC"/>
    <property type="match status" value="2"/>
</dbReference>
<keyword evidence="13" id="KW-1185">Reference proteome</keyword>
<dbReference type="GO" id="GO:0020037">
    <property type="term" value="F:heme binding"/>
    <property type="evidence" value="ECO:0007669"/>
    <property type="project" value="InterPro"/>
</dbReference>
<accession>A0A432XP40</accession>
<name>A0A432XP40_9GAMM</name>
<evidence type="ECO:0000256" key="5">
    <source>
        <dbReference type="ARBA" id="ARBA00022764"/>
    </source>
</evidence>
<dbReference type="InterPro" id="IPR009056">
    <property type="entry name" value="Cyt_c-like_dom"/>
</dbReference>
<proteinExistence type="predicted"/>
<keyword evidence="2" id="KW-0813">Transport</keyword>
<protein>
    <submittedName>
        <fullName evidence="12">Cytochrome c4</fullName>
    </submittedName>
</protein>
<dbReference type="GO" id="GO:0042597">
    <property type="term" value="C:periplasmic space"/>
    <property type="evidence" value="ECO:0007669"/>
    <property type="project" value="UniProtKB-SubCell"/>
</dbReference>
<evidence type="ECO:0000256" key="4">
    <source>
        <dbReference type="ARBA" id="ARBA00022723"/>
    </source>
</evidence>
<feature type="binding site" description="axial binding residue" evidence="9">
    <location>
        <position position="142"/>
    </location>
    <ligand>
        <name>heme c</name>
        <dbReference type="ChEBI" id="CHEBI:61717"/>
        <label>2</label>
    </ligand>
    <ligandPart>
        <name>Fe</name>
        <dbReference type="ChEBI" id="CHEBI:18248"/>
    </ligandPart>
</feature>
<dbReference type="Proteomes" id="UP000287330">
    <property type="component" value="Unassembled WGS sequence"/>
</dbReference>
<evidence type="ECO:0000256" key="10">
    <source>
        <dbReference type="SAM" id="SignalP"/>
    </source>
</evidence>
<keyword evidence="10" id="KW-0732">Signal</keyword>
<dbReference type="InterPro" id="IPR024167">
    <property type="entry name" value="Cytochrome_c4-like"/>
</dbReference>
<dbReference type="PANTHER" id="PTHR33751:SF9">
    <property type="entry name" value="CYTOCHROME C4"/>
    <property type="match status" value="1"/>
</dbReference>
<comment type="PTM">
    <text evidence="8">Binds 2 heme c groups covalently per subunit.</text>
</comment>
<dbReference type="Pfam" id="PF00034">
    <property type="entry name" value="Cytochrom_C"/>
    <property type="match status" value="2"/>
</dbReference>
<keyword evidence="7 9" id="KW-0408">Iron</keyword>
<evidence type="ECO:0000259" key="11">
    <source>
        <dbReference type="PROSITE" id="PS51007"/>
    </source>
</evidence>
<feature type="chain" id="PRO_5019402411" evidence="10">
    <location>
        <begin position="21"/>
        <end position="208"/>
    </location>
</feature>
<feature type="binding site" description="covalent" evidence="8">
    <location>
        <position position="38"/>
    </location>
    <ligand>
        <name>heme c</name>
        <dbReference type="ChEBI" id="CHEBI:61717"/>
        <label>1</label>
    </ligand>
</feature>
<dbReference type="Gene3D" id="1.10.760.10">
    <property type="entry name" value="Cytochrome c-like domain"/>
    <property type="match status" value="2"/>
</dbReference>
<feature type="binding site" description="covalent" evidence="8">
    <location>
        <position position="141"/>
    </location>
    <ligand>
        <name>heme c</name>
        <dbReference type="ChEBI" id="CHEBI:61717"/>
        <label>2</label>
    </ligand>
</feature>
<comment type="caution">
    <text evidence="12">The sequence shown here is derived from an EMBL/GenBank/DDBJ whole genome shotgun (WGS) entry which is preliminary data.</text>
</comment>
<feature type="binding site" description="covalent" evidence="8">
    <location>
        <position position="35"/>
    </location>
    <ligand>
        <name>heme c</name>
        <dbReference type="ChEBI" id="CHEBI:61717"/>
        <label>1</label>
    </ligand>
</feature>
<evidence type="ECO:0000256" key="9">
    <source>
        <dbReference type="PIRSR" id="PIRSR000005-2"/>
    </source>
</evidence>
<feature type="binding site" description="covalent" evidence="8">
    <location>
        <position position="138"/>
    </location>
    <ligand>
        <name>heme c</name>
        <dbReference type="ChEBI" id="CHEBI:61717"/>
        <label>2</label>
    </ligand>
</feature>
<organism evidence="12 13">
    <name type="scientific">Idiomarina fontislapidosi</name>
    <dbReference type="NCBI Taxonomy" id="263723"/>
    <lineage>
        <taxon>Bacteria</taxon>
        <taxon>Pseudomonadati</taxon>
        <taxon>Pseudomonadota</taxon>
        <taxon>Gammaproteobacteria</taxon>
        <taxon>Alteromonadales</taxon>
        <taxon>Idiomarinaceae</taxon>
        <taxon>Idiomarina</taxon>
    </lineage>
</organism>
<evidence type="ECO:0000313" key="13">
    <source>
        <dbReference type="Proteomes" id="UP000287330"/>
    </source>
</evidence>
<reference evidence="13" key="1">
    <citation type="journal article" date="2018" name="Front. Microbiol.">
        <title>Genome-Based Analysis Reveals the Taxonomy and Diversity of the Family Idiomarinaceae.</title>
        <authorList>
            <person name="Liu Y."/>
            <person name="Lai Q."/>
            <person name="Shao Z."/>
        </authorList>
    </citation>
    <scope>NUCLEOTIDE SEQUENCE [LARGE SCALE GENOMIC DNA]</scope>
    <source>
        <strain evidence="13">F23</strain>
    </source>
</reference>
<feature type="binding site" description="axial binding residue" evidence="9">
    <location>
        <position position="85"/>
    </location>
    <ligand>
        <name>heme c</name>
        <dbReference type="ChEBI" id="CHEBI:61717"/>
        <label>1</label>
    </ligand>
    <ligandPart>
        <name>Fe</name>
        <dbReference type="ChEBI" id="CHEBI:18248"/>
    </ligandPart>
</feature>
<dbReference type="AlphaFoldDB" id="A0A432XP40"/>
<comment type="subcellular location">
    <subcellularLocation>
        <location evidence="1">Periplasm</location>
    </subcellularLocation>
</comment>
<keyword evidence="5" id="KW-0574">Periplasm</keyword>
<evidence type="ECO:0000256" key="1">
    <source>
        <dbReference type="ARBA" id="ARBA00004418"/>
    </source>
</evidence>
<evidence type="ECO:0000256" key="8">
    <source>
        <dbReference type="PIRSR" id="PIRSR000005-1"/>
    </source>
</evidence>
<evidence type="ECO:0000256" key="3">
    <source>
        <dbReference type="ARBA" id="ARBA00022617"/>
    </source>
</evidence>
<dbReference type="PIRSF" id="PIRSF000005">
    <property type="entry name" value="Cytochrome_c4"/>
    <property type="match status" value="1"/>
</dbReference>
<dbReference type="SUPFAM" id="SSF46626">
    <property type="entry name" value="Cytochrome c"/>
    <property type="match status" value="2"/>
</dbReference>
<sequence>MKKFAIILGLFMSSTSVAMAQQGDVEAGKEKSQVCAACHGPNGVSPTDMYPNLAGQHPKYIYKQLMDFKTASETGGEEGRNNAIMMGQVANLSEQDMKDLAAYYAAQDPAKGDTPEDLIAKGADFYRRGNAESKIPSCAGCHGPRGNGMGLAAFPDISGQHPAYIISQLENFRSGERANDPNGMMRGVAEKMTDEEMELLAEYLHGLY</sequence>
<dbReference type="InterPro" id="IPR036909">
    <property type="entry name" value="Cyt_c-like_dom_sf"/>
</dbReference>
<evidence type="ECO:0000256" key="6">
    <source>
        <dbReference type="ARBA" id="ARBA00022982"/>
    </source>
</evidence>
<feature type="domain" description="Cytochrome c" evidence="11">
    <location>
        <begin position="23"/>
        <end position="108"/>
    </location>
</feature>
<evidence type="ECO:0000256" key="7">
    <source>
        <dbReference type="ARBA" id="ARBA00023004"/>
    </source>
</evidence>
<feature type="binding site" description="axial binding residue" evidence="9">
    <location>
        <position position="39"/>
    </location>
    <ligand>
        <name>heme c</name>
        <dbReference type="ChEBI" id="CHEBI:61717"/>
        <label>1</label>
    </ligand>
    <ligandPart>
        <name>Fe</name>
        <dbReference type="ChEBI" id="CHEBI:18248"/>
    </ligandPart>
</feature>
<dbReference type="GO" id="GO:0005506">
    <property type="term" value="F:iron ion binding"/>
    <property type="evidence" value="ECO:0007669"/>
    <property type="project" value="InterPro"/>
</dbReference>
<gene>
    <name evidence="12" type="ORF">CWE25_12650</name>
</gene>
<evidence type="ECO:0000313" key="12">
    <source>
        <dbReference type="EMBL" id="RUO50433.1"/>
    </source>
</evidence>
<feature type="binding site" description="axial binding residue" evidence="9">
    <location>
        <position position="185"/>
    </location>
    <ligand>
        <name>heme c</name>
        <dbReference type="ChEBI" id="CHEBI:61717"/>
        <label>2</label>
    </ligand>
    <ligandPart>
        <name>Fe</name>
        <dbReference type="ChEBI" id="CHEBI:18248"/>
    </ligandPart>
</feature>
<keyword evidence="6" id="KW-0249">Electron transport</keyword>
<feature type="signal peptide" evidence="10">
    <location>
        <begin position="1"/>
        <end position="20"/>
    </location>
</feature>
<dbReference type="RefSeq" id="WP_110576291.1">
    <property type="nucleotide sequence ID" value="NZ_PIPV01000015.1"/>
</dbReference>
<feature type="domain" description="Cytochrome c" evidence="11">
    <location>
        <begin position="117"/>
        <end position="208"/>
    </location>
</feature>
<dbReference type="PANTHER" id="PTHR33751">
    <property type="entry name" value="CBB3-TYPE CYTOCHROME C OXIDASE SUBUNIT FIXP"/>
    <property type="match status" value="1"/>
</dbReference>